<dbReference type="NCBIfam" id="TIGR00222">
    <property type="entry name" value="panB"/>
    <property type="match status" value="1"/>
</dbReference>
<dbReference type="CDD" id="cd06557">
    <property type="entry name" value="KPHMT-like"/>
    <property type="match status" value="1"/>
</dbReference>
<reference evidence="7" key="1">
    <citation type="journal article" date="2019" name="Int. J. Syst. Evol. Microbiol.">
        <title>The Global Catalogue of Microorganisms (GCM) 10K type strain sequencing project: providing services to taxonomists for standard genome sequencing and annotation.</title>
        <authorList>
            <consortium name="The Broad Institute Genomics Platform"/>
            <consortium name="The Broad Institute Genome Sequencing Center for Infectious Disease"/>
            <person name="Wu L."/>
            <person name="Ma J."/>
        </authorList>
    </citation>
    <scope>NUCLEOTIDE SEQUENCE [LARGE SCALE GENOMIC DNA]</scope>
    <source>
        <strain evidence="7">CGMCC 1.12286</strain>
    </source>
</reference>
<keyword evidence="5" id="KW-0479">Metal-binding</keyword>
<dbReference type="PANTHER" id="PTHR20881:SF0">
    <property type="entry name" value="3-METHYL-2-OXOBUTANOATE HYDROXYMETHYLTRANSFERASE"/>
    <property type="match status" value="1"/>
</dbReference>
<comment type="similarity">
    <text evidence="1 5">Belongs to the PanB family.</text>
</comment>
<gene>
    <name evidence="5 6" type="primary">panB</name>
    <name evidence="6" type="ORF">ACFSB2_04120</name>
</gene>
<feature type="binding site" evidence="5">
    <location>
        <position position="47"/>
    </location>
    <ligand>
        <name>Mg(2+)</name>
        <dbReference type="ChEBI" id="CHEBI:18420"/>
    </ligand>
</feature>
<dbReference type="GO" id="GO:0003864">
    <property type="term" value="F:3-methyl-2-oxobutanoate hydroxymethyltransferase activity"/>
    <property type="evidence" value="ECO:0007669"/>
    <property type="project" value="UniProtKB-EC"/>
</dbReference>
<comment type="pathway">
    <text evidence="5">Cofactor biosynthesis; (R)-pantothenate biosynthesis; (R)-pantoate from 3-methyl-2-oxobutanoate: step 1/2.</text>
</comment>
<keyword evidence="4 5" id="KW-0808">Transferase</keyword>
<dbReference type="PANTHER" id="PTHR20881">
    <property type="entry name" value="3-METHYL-2-OXOBUTANOATE HYDROXYMETHYLTRANSFERASE"/>
    <property type="match status" value="1"/>
</dbReference>
<keyword evidence="3 5" id="KW-0566">Pantothenate biosynthesis</keyword>
<keyword evidence="5" id="KW-0460">Magnesium</keyword>
<evidence type="ECO:0000313" key="7">
    <source>
        <dbReference type="Proteomes" id="UP001597079"/>
    </source>
</evidence>
<evidence type="ECO:0000256" key="2">
    <source>
        <dbReference type="ARBA" id="ARBA00011424"/>
    </source>
</evidence>
<evidence type="ECO:0000256" key="3">
    <source>
        <dbReference type="ARBA" id="ARBA00022655"/>
    </source>
</evidence>
<evidence type="ECO:0000313" key="6">
    <source>
        <dbReference type="EMBL" id="MFD1673893.1"/>
    </source>
</evidence>
<dbReference type="Pfam" id="PF02548">
    <property type="entry name" value="Pantoate_transf"/>
    <property type="match status" value="1"/>
</dbReference>
<feature type="binding site" evidence="5">
    <location>
        <begin position="47"/>
        <end position="48"/>
    </location>
    <ligand>
        <name>3-methyl-2-oxobutanoate</name>
        <dbReference type="ChEBI" id="CHEBI:11851"/>
    </ligand>
</feature>
<dbReference type="SUPFAM" id="SSF51621">
    <property type="entry name" value="Phosphoenolpyruvate/pyruvate domain"/>
    <property type="match status" value="1"/>
</dbReference>
<organism evidence="6 7">
    <name type="scientific">Alicyclobacillus fodiniaquatilis</name>
    <dbReference type="NCBI Taxonomy" id="1661150"/>
    <lineage>
        <taxon>Bacteria</taxon>
        <taxon>Bacillati</taxon>
        <taxon>Bacillota</taxon>
        <taxon>Bacilli</taxon>
        <taxon>Bacillales</taxon>
        <taxon>Alicyclobacillaceae</taxon>
        <taxon>Alicyclobacillus</taxon>
    </lineage>
</organism>
<sequence length="287" mass="30917">MPNSKPTIHDFRAMKAQNKNIVMVTAYDYPAAKAVAAAGVDIILVGDSLGMAVLGYDSTIPVTMDDMIHHAKATRRGAPNSFIVTDLPFLSYQVSVAQALRNAARLVQEGWCDAVKLEGGRNIADQVHAIVEAGIPVMGHIGLQPQSVNQLGGYKVQGRTYEDARSIIEEAKILEQAGCFALVVECVNADVADIIATQLTIPVIGIGAGKDCDGQVLVLHDLLGMHDGRLPKFVKTYGNVLDEMVQGVSAYAAEVRATTFPAAEHTYSISVDVRDRLRKEFQPDGHH</sequence>
<feature type="binding site" evidence="5">
    <location>
        <position position="118"/>
    </location>
    <ligand>
        <name>Mg(2+)</name>
        <dbReference type="ChEBI" id="CHEBI:18420"/>
    </ligand>
</feature>
<comment type="subcellular location">
    <subcellularLocation>
        <location evidence="5">Cytoplasm</location>
    </subcellularLocation>
</comment>
<feature type="binding site" evidence="5">
    <location>
        <position position="86"/>
    </location>
    <ligand>
        <name>Mg(2+)</name>
        <dbReference type="ChEBI" id="CHEBI:18420"/>
    </ligand>
</feature>
<dbReference type="NCBIfam" id="NF001452">
    <property type="entry name" value="PRK00311.1"/>
    <property type="match status" value="1"/>
</dbReference>
<dbReference type="InterPro" id="IPR040442">
    <property type="entry name" value="Pyrv_kinase-like_dom_sf"/>
</dbReference>
<protein>
    <recommendedName>
        <fullName evidence="5">3-methyl-2-oxobutanoate hydroxymethyltransferase</fullName>
        <ecNumber evidence="5">2.1.2.11</ecNumber>
    </recommendedName>
    <alternativeName>
        <fullName evidence="5">Ketopantoate hydroxymethyltransferase</fullName>
        <shortName evidence="5">KPHMT</shortName>
    </alternativeName>
</protein>
<comment type="function">
    <text evidence="5">Catalyzes the reversible reaction in which hydroxymethyl group from 5,10-methylenetetrahydrofolate is transferred onto alpha-ketoisovalerate to form ketopantoate.</text>
</comment>
<feature type="binding site" evidence="5">
    <location>
        <position position="116"/>
    </location>
    <ligand>
        <name>3-methyl-2-oxobutanoate</name>
        <dbReference type="ChEBI" id="CHEBI:11851"/>
    </ligand>
</feature>
<dbReference type="RefSeq" id="WP_377941472.1">
    <property type="nucleotide sequence ID" value="NZ_JBHUCX010000013.1"/>
</dbReference>
<comment type="catalytic activity">
    <reaction evidence="5">
        <text>(6R)-5,10-methylene-5,6,7,8-tetrahydrofolate + 3-methyl-2-oxobutanoate + H2O = 2-dehydropantoate + (6S)-5,6,7,8-tetrahydrofolate</text>
        <dbReference type="Rhea" id="RHEA:11824"/>
        <dbReference type="ChEBI" id="CHEBI:11561"/>
        <dbReference type="ChEBI" id="CHEBI:11851"/>
        <dbReference type="ChEBI" id="CHEBI:15377"/>
        <dbReference type="ChEBI" id="CHEBI:15636"/>
        <dbReference type="ChEBI" id="CHEBI:57453"/>
        <dbReference type="EC" id="2.1.2.11"/>
    </reaction>
</comment>
<dbReference type="HAMAP" id="MF_00156">
    <property type="entry name" value="PanB"/>
    <property type="match status" value="1"/>
</dbReference>
<keyword evidence="7" id="KW-1185">Reference proteome</keyword>
<evidence type="ECO:0000256" key="5">
    <source>
        <dbReference type="HAMAP-Rule" id="MF_00156"/>
    </source>
</evidence>
<dbReference type="PIRSF" id="PIRSF000388">
    <property type="entry name" value="Pantoate_hydroxy_MeTrfase"/>
    <property type="match status" value="1"/>
</dbReference>
<feature type="active site" description="Proton acceptor" evidence="5">
    <location>
        <position position="185"/>
    </location>
</feature>
<comment type="caution">
    <text evidence="6">The sequence shown here is derived from an EMBL/GenBank/DDBJ whole genome shotgun (WGS) entry which is preliminary data.</text>
</comment>
<evidence type="ECO:0000256" key="4">
    <source>
        <dbReference type="ARBA" id="ARBA00022679"/>
    </source>
</evidence>
<evidence type="ECO:0000256" key="1">
    <source>
        <dbReference type="ARBA" id="ARBA00008676"/>
    </source>
</evidence>
<comment type="subunit">
    <text evidence="2 5">Homodecamer; pentamer of dimers.</text>
</comment>
<dbReference type="InterPro" id="IPR003700">
    <property type="entry name" value="Pantoate_hydroxy_MeTrfase"/>
</dbReference>
<dbReference type="Proteomes" id="UP001597079">
    <property type="component" value="Unassembled WGS sequence"/>
</dbReference>
<proteinExistence type="inferred from homology"/>
<keyword evidence="5" id="KW-0963">Cytoplasm</keyword>
<dbReference type="InterPro" id="IPR015813">
    <property type="entry name" value="Pyrv/PenolPyrv_kinase-like_dom"/>
</dbReference>
<dbReference type="EC" id="2.1.2.11" evidence="5"/>
<dbReference type="Gene3D" id="3.20.20.60">
    <property type="entry name" value="Phosphoenolpyruvate-binding domains"/>
    <property type="match status" value="1"/>
</dbReference>
<comment type="cofactor">
    <cofactor evidence="5">
        <name>Mg(2+)</name>
        <dbReference type="ChEBI" id="CHEBI:18420"/>
    </cofactor>
    <text evidence="5">Binds 1 Mg(2+) ion per subunit.</text>
</comment>
<name>A0ABW4JDY1_9BACL</name>
<dbReference type="EMBL" id="JBHUCX010000013">
    <property type="protein sequence ID" value="MFD1673893.1"/>
    <property type="molecule type" value="Genomic_DNA"/>
</dbReference>
<feature type="binding site" evidence="5">
    <location>
        <position position="86"/>
    </location>
    <ligand>
        <name>3-methyl-2-oxobutanoate</name>
        <dbReference type="ChEBI" id="CHEBI:11851"/>
    </ligand>
</feature>
<accession>A0ABW4JDY1</accession>